<dbReference type="Proteomes" id="UP000272942">
    <property type="component" value="Unassembled WGS sequence"/>
</dbReference>
<proteinExistence type="predicted"/>
<evidence type="ECO:0000313" key="2">
    <source>
        <dbReference type="EMBL" id="VDP42945.1"/>
    </source>
</evidence>
<organism evidence="4">
    <name type="scientific">Echinostoma caproni</name>
    <dbReference type="NCBI Taxonomy" id="27848"/>
    <lineage>
        <taxon>Eukaryota</taxon>
        <taxon>Metazoa</taxon>
        <taxon>Spiralia</taxon>
        <taxon>Lophotrochozoa</taxon>
        <taxon>Platyhelminthes</taxon>
        <taxon>Trematoda</taxon>
        <taxon>Digenea</taxon>
        <taxon>Plagiorchiida</taxon>
        <taxon>Echinostomata</taxon>
        <taxon>Echinostomatoidea</taxon>
        <taxon>Echinostomatidae</taxon>
        <taxon>Echinostoma</taxon>
    </lineage>
</organism>
<feature type="compositionally biased region" description="Polar residues" evidence="1">
    <location>
        <begin position="38"/>
        <end position="66"/>
    </location>
</feature>
<reference evidence="4" key="1">
    <citation type="submission" date="2016-06" db="UniProtKB">
        <authorList>
            <consortium name="WormBaseParasite"/>
        </authorList>
    </citation>
    <scope>IDENTIFICATION</scope>
</reference>
<dbReference type="WBParaSite" id="ECPE_0000163501-mRNA-1">
    <property type="protein sequence ID" value="ECPE_0000163501-mRNA-1"/>
    <property type="gene ID" value="ECPE_0000163501"/>
</dbReference>
<dbReference type="AlphaFoldDB" id="A0A183A3V0"/>
<feature type="region of interest" description="Disordered" evidence="1">
    <location>
        <begin position="18"/>
        <end position="76"/>
    </location>
</feature>
<reference evidence="2 3" key="2">
    <citation type="submission" date="2018-11" db="EMBL/GenBank/DDBJ databases">
        <authorList>
            <consortium name="Pathogen Informatics"/>
        </authorList>
    </citation>
    <scope>NUCLEOTIDE SEQUENCE [LARGE SCALE GENOMIC DNA]</scope>
    <source>
        <strain evidence="2 3">Egypt</strain>
    </source>
</reference>
<dbReference type="EMBL" id="UZAN01012146">
    <property type="protein sequence ID" value="VDP42945.1"/>
    <property type="molecule type" value="Genomic_DNA"/>
</dbReference>
<name>A0A183A3V0_9TREM</name>
<accession>A0A183A3V0</accession>
<protein>
    <submittedName>
        <fullName evidence="2 4">Uncharacterized protein</fullName>
    </submittedName>
</protein>
<evidence type="ECO:0000313" key="4">
    <source>
        <dbReference type="WBParaSite" id="ECPE_0000163501-mRNA-1"/>
    </source>
</evidence>
<sequence length="117" mass="13272">MVEITDLRNATVHRRHIDQIHFNETPTPIEDPADETQENPSCDTPPTTTEDHTQQPATPGPSTDENTPLALRRPIRRAREFDEALLREESCGDSDLRDHVCPGSARYSFRTLVVNRP</sequence>
<evidence type="ECO:0000313" key="3">
    <source>
        <dbReference type="Proteomes" id="UP000272942"/>
    </source>
</evidence>
<evidence type="ECO:0000256" key="1">
    <source>
        <dbReference type="SAM" id="MobiDB-lite"/>
    </source>
</evidence>
<gene>
    <name evidence="2" type="ORF">ECPE_LOCUS1635</name>
</gene>
<keyword evidence="3" id="KW-1185">Reference proteome</keyword>